<evidence type="ECO:0000313" key="5">
    <source>
        <dbReference type="EMBL" id="GAM40940.1"/>
    </source>
</evidence>
<gene>
    <name evidence="5" type="ORF">TCE0_041r13676</name>
</gene>
<keyword evidence="1" id="KW-0805">Transcription regulation</keyword>
<feature type="compositionally biased region" description="Polar residues" evidence="4">
    <location>
        <begin position="156"/>
        <end position="171"/>
    </location>
</feature>
<name>A0A6V8HGZ6_TALPI</name>
<feature type="compositionally biased region" description="Basic and acidic residues" evidence="4">
    <location>
        <begin position="294"/>
        <end position="304"/>
    </location>
</feature>
<feature type="region of interest" description="Disordered" evidence="4">
    <location>
        <begin position="155"/>
        <end position="201"/>
    </location>
</feature>
<feature type="region of interest" description="Disordered" evidence="4">
    <location>
        <begin position="221"/>
        <end position="354"/>
    </location>
</feature>
<proteinExistence type="predicted"/>
<dbReference type="GO" id="GO:0000981">
    <property type="term" value="F:DNA-binding transcription factor activity, RNA polymerase II-specific"/>
    <property type="evidence" value="ECO:0007669"/>
    <property type="project" value="InterPro"/>
</dbReference>
<dbReference type="AlphaFoldDB" id="A0A6V8HGZ6"/>
<feature type="region of interest" description="Disordered" evidence="4">
    <location>
        <begin position="104"/>
        <end position="143"/>
    </location>
</feature>
<feature type="region of interest" description="Disordered" evidence="4">
    <location>
        <begin position="1"/>
        <end position="23"/>
    </location>
</feature>
<sequence>MEHVTNSPESSFGRIPSTRSNDDHVPTLYPLGFYRTLFQADIAQTLATTQDDHLFVEQPFMAEHAGNAYGNPGFVPQSGGYTNVENPFRRTQPLSTGDLFGLRAQAADDGHPPSGTTTAMSNPYSQDLHPGNHDTPASNGHVETTPELSTVLEGVTTGSSTSPVLPSNRGSQEPCMSVWNPNPAGSNAPAGRNRKRRKMTEDELVRNRALKAAGGACDSCRRRKKKCPHKDDQLVLSVPASTPAPTLTSTPTPVPGPAPAVPAPAPAPIPSHHISSTTNRHILVPRTRVVRPRPRPDDINRREAPVPQHLHHHQQQQQQQRHNPSVSSYGRTLNPSMFSPSEGGASSNGTMSSAQSDANTFAIGYHPEMGVGEQIGLYTAGFGQQFNGQPPPEFDPVNAENELGTFEQWLHEHANSNRG</sequence>
<reference evidence="6" key="1">
    <citation type="journal article" date="2015" name="Genome Announc.">
        <title>Draft genome sequence of Talaromyces cellulolyticus strain Y-94, a source of lignocellulosic biomass-degrading enzymes.</title>
        <authorList>
            <person name="Fujii T."/>
            <person name="Koike H."/>
            <person name="Sawayama S."/>
            <person name="Yano S."/>
            <person name="Inoue H."/>
        </authorList>
    </citation>
    <scope>NUCLEOTIDE SEQUENCE [LARGE SCALE GENOMIC DNA]</scope>
    <source>
        <strain evidence="6">Y-94</strain>
    </source>
</reference>
<dbReference type="GO" id="GO:0008270">
    <property type="term" value="F:zinc ion binding"/>
    <property type="evidence" value="ECO:0007669"/>
    <property type="project" value="InterPro"/>
</dbReference>
<keyword evidence="3" id="KW-0539">Nucleus</keyword>
<feature type="compositionally biased region" description="Polar residues" evidence="4">
    <location>
        <begin position="114"/>
        <end position="125"/>
    </location>
</feature>
<protein>
    <submittedName>
        <fullName evidence="5">Uncharacterized protein</fullName>
    </submittedName>
</protein>
<evidence type="ECO:0000313" key="6">
    <source>
        <dbReference type="Proteomes" id="UP000053095"/>
    </source>
</evidence>
<evidence type="ECO:0000256" key="4">
    <source>
        <dbReference type="SAM" id="MobiDB-lite"/>
    </source>
</evidence>
<evidence type="ECO:0000256" key="1">
    <source>
        <dbReference type="ARBA" id="ARBA00023015"/>
    </source>
</evidence>
<feature type="compositionally biased region" description="Polar residues" evidence="4">
    <location>
        <begin position="1"/>
        <end position="10"/>
    </location>
</feature>
<dbReference type="EMBL" id="DF933837">
    <property type="protein sequence ID" value="GAM40940.1"/>
    <property type="molecule type" value="Genomic_DNA"/>
</dbReference>
<organism evidence="5 6">
    <name type="scientific">Talaromyces pinophilus</name>
    <name type="common">Penicillium pinophilum</name>
    <dbReference type="NCBI Taxonomy" id="128442"/>
    <lineage>
        <taxon>Eukaryota</taxon>
        <taxon>Fungi</taxon>
        <taxon>Dikarya</taxon>
        <taxon>Ascomycota</taxon>
        <taxon>Pezizomycotina</taxon>
        <taxon>Eurotiomycetes</taxon>
        <taxon>Eurotiomycetidae</taxon>
        <taxon>Eurotiales</taxon>
        <taxon>Trichocomaceae</taxon>
        <taxon>Talaromyces</taxon>
        <taxon>Talaromyces sect. Talaromyces</taxon>
    </lineage>
</organism>
<accession>A0A6V8HGZ6</accession>
<dbReference type="Proteomes" id="UP000053095">
    <property type="component" value="Unassembled WGS sequence"/>
</dbReference>
<evidence type="ECO:0000256" key="2">
    <source>
        <dbReference type="ARBA" id="ARBA00023163"/>
    </source>
</evidence>
<keyword evidence="2" id="KW-0804">Transcription</keyword>
<evidence type="ECO:0000256" key="3">
    <source>
        <dbReference type="ARBA" id="ARBA00023242"/>
    </source>
</evidence>
<dbReference type="CDD" id="cd00067">
    <property type="entry name" value="GAL4"/>
    <property type="match status" value="1"/>
</dbReference>
<feature type="compositionally biased region" description="Low complexity" evidence="4">
    <location>
        <begin position="238"/>
        <end position="251"/>
    </location>
</feature>
<keyword evidence="6" id="KW-1185">Reference proteome</keyword>
<feature type="compositionally biased region" description="Polar residues" evidence="4">
    <location>
        <begin position="323"/>
        <end position="354"/>
    </location>
</feature>
<dbReference type="InterPro" id="IPR001138">
    <property type="entry name" value="Zn2Cys6_DnaBD"/>
</dbReference>
<comment type="caution">
    <text evidence="5">The sequence shown here is derived from an EMBL/GenBank/DDBJ whole genome shotgun (WGS) entry which is preliminary data.</text>
</comment>
<feature type="compositionally biased region" description="Pro residues" evidence="4">
    <location>
        <begin position="252"/>
        <end position="269"/>
    </location>
</feature>